<dbReference type="AlphaFoldDB" id="A0A9P4MZF1"/>
<keyword evidence="1" id="KW-0472">Membrane</keyword>
<dbReference type="EMBL" id="ML993960">
    <property type="protein sequence ID" value="KAF2201815.1"/>
    <property type="molecule type" value="Genomic_DNA"/>
</dbReference>
<feature type="transmembrane region" description="Helical" evidence="1">
    <location>
        <begin position="82"/>
        <end position="103"/>
    </location>
</feature>
<organism evidence="2 3">
    <name type="scientific">Delitschia confertaspora ATCC 74209</name>
    <dbReference type="NCBI Taxonomy" id="1513339"/>
    <lineage>
        <taxon>Eukaryota</taxon>
        <taxon>Fungi</taxon>
        <taxon>Dikarya</taxon>
        <taxon>Ascomycota</taxon>
        <taxon>Pezizomycotina</taxon>
        <taxon>Dothideomycetes</taxon>
        <taxon>Pleosporomycetidae</taxon>
        <taxon>Pleosporales</taxon>
        <taxon>Delitschiaceae</taxon>
        <taxon>Delitschia</taxon>
    </lineage>
</organism>
<protein>
    <submittedName>
        <fullName evidence="2">Uncharacterized protein</fullName>
    </submittedName>
</protein>
<name>A0A9P4MZF1_9PLEO</name>
<sequence>MECGHSLALNGGGKTCVLAGVSSFRLSVVSIVPNSCGFFFPFLFSREDETELIQMGWDGAFMTYEYGRWGDPRSDDSPYFSLISYLLPSFLTYIVQVIAMLWISKWAVRNAVL</sequence>
<comment type="caution">
    <text evidence="2">The sequence shown here is derived from an EMBL/GenBank/DDBJ whole genome shotgun (WGS) entry which is preliminary data.</text>
</comment>
<evidence type="ECO:0000313" key="3">
    <source>
        <dbReference type="Proteomes" id="UP000799536"/>
    </source>
</evidence>
<keyword evidence="3" id="KW-1185">Reference proteome</keyword>
<gene>
    <name evidence="2" type="ORF">GQ43DRAFT_19737</name>
</gene>
<keyword evidence="1" id="KW-1133">Transmembrane helix</keyword>
<accession>A0A9P4MZF1</accession>
<reference evidence="2" key="1">
    <citation type="journal article" date="2020" name="Stud. Mycol.">
        <title>101 Dothideomycetes genomes: a test case for predicting lifestyles and emergence of pathogens.</title>
        <authorList>
            <person name="Haridas S."/>
            <person name="Albert R."/>
            <person name="Binder M."/>
            <person name="Bloem J."/>
            <person name="Labutti K."/>
            <person name="Salamov A."/>
            <person name="Andreopoulos B."/>
            <person name="Baker S."/>
            <person name="Barry K."/>
            <person name="Bills G."/>
            <person name="Bluhm B."/>
            <person name="Cannon C."/>
            <person name="Castanera R."/>
            <person name="Culley D."/>
            <person name="Daum C."/>
            <person name="Ezra D."/>
            <person name="Gonzalez J."/>
            <person name="Henrissat B."/>
            <person name="Kuo A."/>
            <person name="Liang C."/>
            <person name="Lipzen A."/>
            <person name="Lutzoni F."/>
            <person name="Magnuson J."/>
            <person name="Mondo S."/>
            <person name="Nolan M."/>
            <person name="Ohm R."/>
            <person name="Pangilinan J."/>
            <person name="Park H.-J."/>
            <person name="Ramirez L."/>
            <person name="Alfaro M."/>
            <person name="Sun H."/>
            <person name="Tritt A."/>
            <person name="Yoshinaga Y."/>
            <person name="Zwiers L.-H."/>
            <person name="Turgeon B."/>
            <person name="Goodwin S."/>
            <person name="Spatafora J."/>
            <person name="Crous P."/>
            <person name="Grigoriev I."/>
        </authorList>
    </citation>
    <scope>NUCLEOTIDE SEQUENCE</scope>
    <source>
        <strain evidence="2">ATCC 74209</strain>
    </source>
</reference>
<evidence type="ECO:0000256" key="1">
    <source>
        <dbReference type="SAM" id="Phobius"/>
    </source>
</evidence>
<dbReference type="Proteomes" id="UP000799536">
    <property type="component" value="Unassembled WGS sequence"/>
</dbReference>
<evidence type="ECO:0000313" key="2">
    <source>
        <dbReference type="EMBL" id="KAF2201815.1"/>
    </source>
</evidence>
<keyword evidence="1" id="KW-0812">Transmembrane</keyword>
<proteinExistence type="predicted"/>